<evidence type="ECO:0000313" key="7">
    <source>
        <dbReference type="EMBL" id="OOC09375.1"/>
    </source>
</evidence>
<dbReference type="GO" id="GO:0020037">
    <property type="term" value="F:heme binding"/>
    <property type="evidence" value="ECO:0007669"/>
    <property type="project" value="InterPro"/>
</dbReference>
<reference evidence="7 8" key="1">
    <citation type="submission" date="2017-02" db="EMBL/GenBank/DDBJ databases">
        <title>Genomic diversity within the haloalkaliphilic genus Thioalkalivibrio.</title>
        <authorList>
            <person name="Ahn A.-C."/>
            <person name="Meier-Kolthoff J."/>
            <person name="Overmars L."/>
            <person name="Richter M."/>
            <person name="Woyke T."/>
            <person name="Sorokin D.Y."/>
            <person name="Muyzer G."/>
        </authorList>
    </citation>
    <scope>NUCLEOTIDE SEQUENCE [LARGE SCALE GENOMIC DNA]</scope>
    <source>
        <strain evidence="7 8">HL17</strain>
    </source>
</reference>
<dbReference type="GO" id="GO:0009055">
    <property type="term" value="F:electron transfer activity"/>
    <property type="evidence" value="ECO:0007669"/>
    <property type="project" value="InterPro"/>
</dbReference>
<gene>
    <name evidence="7" type="ORF">B1A74_11560</name>
</gene>
<keyword evidence="5" id="KW-0732">Signal</keyword>
<dbReference type="InterPro" id="IPR030999">
    <property type="entry name" value="Thiosulf_SoxX"/>
</dbReference>
<keyword evidence="3 4" id="KW-0408">Iron</keyword>
<accession>A0A1V2ZWC8</accession>
<comment type="caution">
    <text evidence="7">The sequence shown here is derived from an EMBL/GenBank/DDBJ whole genome shotgun (WGS) entry which is preliminary data.</text>
</comment>
<keyword evidence="8" id="KW-1185">Reference proteome</keyword>
<evidence type="ECO:0000256" key="2">
    <source>
        <dbReference type="ARBA" id="ARBA00022723"/>
    </source>
</evidence>
<evidence type="ECO:0000256" key="5">
    <source>
        <dbReference type="SAM" id="SignalP"/>
    </source>
</evidence>
<proteinExistence type="predicted"/>
<name>A0A1V2ZWC8_9GAMM</name>
<dbReference type="PROSITE" id="PS51007">
    <property type="entry name" value="CYTC"/>
    <property type="match status" value="1"/>
</dbReference>
<dbReference type="AlphaFoldDB" id="A0A1V2ZWC8"/>
<sequence>MFKKNTVAAGVAAFATIALATGCAVAEGNKSDDVDITAMSADELAEYMIFESDSFRYDQVPQEGGTMEERMTQDEIQAACSIEGDPDGETAGRVVALAREQYEAPEGDIELGDWQRGEELAFSGYGYRIGHRIDDHSTREAGGNCVNCHVFDEDGPAQGTIGPSLVNYGATRGDSQAIREYVHQVINNPHQYFPCAEMPRFQGLLSEEQISHIMAYMLDPESPVNN</sequence>
<dbReference type="Pfam" id="PF00034">
    <property type="entry name" value="Cytochrom_C"/>
    <property type="match status" value="1"/>
</dbReference>
<dbReference type="InterPro" id="IPR009056">
    <property type="entry name" value="Cyt_c-like_dom"/>
</dbReference>
<keyword evidence="2 4" id="KW-0479">Metal-binding</keyword>
<dbReference type="NCBIfam" id="TIGR04485">
    <property type="entry name" value="thiosulf_SoxX"/>
    <property type="match status" value="1"/>
</dbReference>
<dbReference type="GO" id="GO:0046872">
    <property type="term" value="F:metal ion binding"/>
    <property type="evidence" value="ECO:0007669"/>
    <property type="project" value="UniProtKB-KW"/>
</dbReference>
<evidence type="ECO:0000256" key="1">
    <source>
        <dbReference type="ARBA" id="ARBA00022617"/>
    </source>
</evidence>
<feature type="chain" id="PRO_5013251400" evidence="5">
    <location>
        <begin position="21"/>
        <end position="226"/>
    </location>
</feature>
<dbReference type="RefSeq" id="WP_077244727.1">
    <property type="nucleotide sequence ID" value="NZ_MUZR01000051.1"/>
</dbReference>
<dbReference type="SUPFAM" id="SSF46626">
    <property type="entry name" value="Cytochrome c"/>
    <property type="match status" value="1"/>
</dbReference>
<feature type="domain" description="Cytochrome c" evidence="6">
    <location>
        <begin position="112"/>
        <end position="221"/>
    </location>
</feature>
<protein>
    <submittedName>
        <fullName evidence="7">Sulfur oxidation c-type cytochrome SoxX</fullName>
    </submittedName>
</protein>
<organism evidence="7 8">
    <name type="scientific">Thioalkalivibrio halophilus</name>
    <dbReference type="NCBI Taxonomy" id="252474"/>
    <lineage>
        <taxon>Bacteria</taxon>
        <taxon>Pseudomonadati</taxon>
        <taxon>Pseudomonadota</taxon>
        <taxon>Gammaproteobacteria</taxon>
        <taxon>Chromatiales</taxon>
        <taxon>Ectothiorhodospiraceae</taxon>
        <taxon>Thioalkalivibrio</taxon>
    </lineage>
</organism>
<dbReference type="InterPro" id="IPR036909">
    <property type="entry name" value="Cyt_c-like_dom_sf"/>
</dbReference>
<dbReference type="EMBL" id="MUZR01000051">
    <property type="protein sequence ID" value="OOC09375.1"/>
    <property type="molecule type" value="Genomic_DNA"/>
</dbReference>
<keyword evidence="1 4" id="KW-0349">Heme</keyword>
<dbReference type="PROSITE" id="PS51257">
    <property type="entry name" value="PROKAR_LIPOPROTEIN"/>
    <property type="match status" value="1"/>
</dbReference>
<dbReference type="OrthoDB" id="9808312at2"/>
<feature type="signal peptide" evidence="5">
    <location>
        <begin position="1"/>
        <end position="20"/>
    </location>
</feature>
<evidence type="ECO:0000259" key="6">
    <source>
        <dbReference type="PROSITE" id="PS51007"/>
    </source>
</evidence>
<dbReference type="Proteomes" id="UP000189177">
    <property type="component" value="Unassembled WGS sequence"/>
</dbReference>
<dbReference type="STRING" id="252474.B1A74_11560"/>
<evidence type="ECO:0000256" key="4">
    <source>
        <dbReference type="PROSITE-ProRule" id="PRU00433"/>
    </source>
</evidence>
<evidence type="ECO:0000256" key="3">
    <source>
        <dbReference type="ARBA" id="ARBA00023004"/>
    </source>
</evidence>
<dbReference type="Gene3D" id="1.10.760.10">
    <property type="entry name" value="Cytochrome c-like domain"/>
    <property type="match status" value="1"/>
</dbReference>
<evidence type="ECO:0000313" key="8">
    <source>
        <dbReference type="Proteomes" id="UP000189177"/>
    </source>
</evidence>